<dbReference type="EMBL" id="CAJNNW010029312">
    <property type="protein sequence ID" value="CAE8699807.1"/>
    <property type="molecule type" value="Genomic_DNA"/>
</dbReference>
<gene>
    <name evidence="1" type="ORF">PGLA2088_LOCUS31318</name>
</gene>
<dbReference type="Proteomes" id="UP000626109">
    <property type="component" value="Unassembled WGS sequence"/>
</dbReference>
<dbReference type="AlphaFoldDB" id="A0A813KBD2"/>
<accession>A0A813KBD2</accession>
<organism evidence="1 2">
    <name type="scientific">Polarella glacialis</name>
    <name type="common">Dinoflagellate</name>
    <dbReference type="NCBI Taxonomy" id="89957"/>
    <lineage>
        <taxon>Eukaryota</taxon>
        <taxon>Sar</taxon>
        <taxon>Alveolata</taxon>
        <taxon>Dinophyceae</taxon>
        <taxon>Suessiales</taxon>
        <taxon>Suessiaceae</taxon>
        <taxon>Polarella</taxon>
    </lineage>
</organism>
<sequence length="87" mass="9572">MDAALVAISPVSSHHALWLRLLQGIWSLPAHRGDIMLHGERQLRSACFVGYSLDERERCPEQNGTLLFVDPVVTAFGQLVGASPKFS</sequence>
<feature type="non-terminal residue" evidence="1">
    <location>
        <position position="87"/>
    </location>
</feature>
<proteinExistence type="predicted"/>
<protein>
    <submittedName>
        <fullName evidence="1">Uncharacterized protein</fullName>
    </submittedName>
</protein>
<name>A0A813KBD2_POLGL</name>
<evidence type="ECO:0000313" key="1">
    <source>
        <dbReference type="EMBL" id="CAE8699807.1"/>
    </source>
</evidence>
<reference evidence="1" key="1">
    <citation type="submission" date="2021-02" db="EMBL/GenBank/DDBJ databases">
        <authorList>
            <person name="Dougan E. K."/>
            <person name="Rhodes N."/>
            <person name="Thang M."/>
            <person name="Chan C."/>
        </authorList>
    </citation>
    <scope>NUCLEOTIDE SEQUENCE</scope>
</reference>
<evidence type="ECO:0000313" key="2">
    <source>
        <dbReference type="Proteomes" id="UP000626109"/>
    </source>
</evidence>
<comment type="caution">
    <text evidence="1">The sequence shown here is derived from an EMBL/GenBank/DDBJ whole genome shotgun (WGS) entry which is preliminary data.</text>
</comment>